<reference evidence="3" key="1">
    <citation type="submission" date="2016-09" db="EMBL/GenBank/DDBJ databases">
        <authorList>
            <person name="Lysoe E."/>
        </authorList>
    </citation>
    <scope>NUCLEOTIDE SEQUENCE [LARGE SCALE GENOMIC DNA]</scope>
    <source>
        <strain evidence="3">LJ96T</strain>
    </source>
</reference>
<evidence type="ECO:0000313" key="3">
    <source>
        <dbReference type="Proteomes" id="UP000182987"/>
    </source>
</evidence>
<gene>
    <name evidence="2" type="ORF">BJI69_16245</name>
</gene>
<dbReference type="EMBL" id="CP017480">
    <property type="protein sequence ID" value="APG05296.1"/>
    <property type="molecule type" value="Genomic_DNA"/>
</dbReference>
<keyword evidence="3" id="KW-1185">Reference proteome</keyword>
<name>A0A0G9HEF4_9GAMM</name>
<feature type="region of interest" description="Disordered" evidence="1">
    <location>
        <begin position="24"/>
        <end position="64"/>
    </location>
</feature>
<dbReference type="KEGG" id="lrz:BJI69_16245"/>
<protein>
    <submittedName>
        <fullName evidence="2">Uncharacterized protein</fullName>
    </submittedName>
</protein>
<sequence>MDNLVRRRTVCALSDGRMRHLWRATAPPVLHRPSPGLDGTRQGGAQDRHHRQHREDEEKDRAAA</sequence>
<feature type="compositionally biased region" description="Basic and acidic residues" evidence="1">
    <location>
        <begin position="53"/>
        <end position="64"/>
    </location>
</feature>
<dbReference type="PATRIC" id="fig|1440763.5.peg.884"/>
<proteinExistence type="predicted"/>
<evidence type="ECO:0000313" key="2">
    <source>
        <dbReference type="EMBL" id="APG05296.1"/>
    </source>
</evidence>
<dbReference type="Proteomes" id="UP000182987">
    <property type="component" value="Chromosome"/>
</dbReference>
<dbReference type="STRING" id="1440763.BJI69_16245"/>
<accession>A0A0G9HEF4</accession>
<dbReference type="AlphaFoldDB" id="A0A0G9HEF4"/>
<evidence type="ECO:0000256" key="1">
    <source>
        <dbReference type="SAM" id="MobiDB-lite"/>
    </source>
</evidence>
<organism evidence="2 3">
    <name type="scientific">Luteibacter rhizovicinus DSM 16549</name>
    <dbReference type="NCBI Taxonomy" id="1440763"/>
    <lineage>
        <taxon>Bacteria</taxon>
        <taxon>Pseudomonadati</taxon>
        <taxon>Pseudomonadota</taxon>
        <taxon>Gammaproteobacteria</taxon>
        <taxon>Lysobacterales</taxon>
        <taxon>Rhodanobacteraceae</taxon>
        <taxon>Luteibacter</taxon>
    </lineage>
</organism>